<name>A0A098EQ87_9BACL</name>
<evidence type="ECO:0000256" key="3">
    <source>
        <dbReference type="RuleBase" id="RU363094"/>
    </source>
</evidence>
<feature type="domain" description="N-acetyltransferase" evidence="4">
    <location>
        <begin position="5"/>
        <end position="150"/>
    </location>
</feature>
<keyword evidence="1 5" id="KW-0808">Transferase</keyword>
<dbReference type="InterPro" id="IPR016181">
    <property type="entry name" value="Acyl_CoA_acyltransferase"/>
</dbReference>
<dbReference type="PANTHER" id="PTHR23091:SF4">
    <property type="entry name" value="N-TERMINAL AMINO-ACID N(ALPHA)-ACETYLTRANSFERASE NATA"/>
    <property type="match status" value="1"/>
</dbReference>
<reference evidence="5 6" key="1">
    <citation type="submission" date="2014-09" db="EMBL/GenBank/DDBJ databases">
        <authorList>
            <person name="Urmite Genomes Urmite Genomes"/>
        </authorList>
    </citation>
    <scope>NUCLEOTIDE SEQUENCE [LARGE SCALE GENOMIC DNA]</scope>
    <source>
        <strain evidence="5 6">ES2</strain>
    </source>
</reference>
<comment type="subcellular location">
    <subcellularLocation>
        <location evidence="3">Cytoplasm</location>
    </subcellularLocation>
</comment>
<dbReference type="SUPFAM" id="SSF55729">
    <property type="entry name" value="Acyl-CoA N-acyltransferases (Nat)"/>
    <property type="match status" value="1"/>
</dbReference>
<dbReference type="Pfam" id="PF00583">
    <property type="entry name" value="Acetyltransf_1"/>
    <property type="match status" value="1"/>
</dbReference>
<dbReference type="InterPro" id="IPR045047">
    <property type="entry name" value="Ard1-like"/>
</dbReference>
<keyword evidence="2" id="KW-0012">Acyltransferase</keyword>
<keyword evidence="3" id="KW-0963">Cytoplasm</keyword>
<dbReference type="NCBIfam" id="TIGR01575">
    <property type="entry name" value="rimI"/>
    <property type="match status" value="1"/>
</dbReference>
<dbReference type="AlphaFoldDB" id="A0A098EQ87"/>
<evidence type="ECO:0000256" key="1">
    <source>
        <dbReference type="ARBA" id="ARBA00022679"/>
    </source>
</evidence>
<evidence type="ECO:0000256" key="2">
    <source>
        <dbReference type="ARBA" id="ARBA00023315"/>
    </source>
</evidence>
<organism evidence="5 6">
    <name type="scientific">Planococcus massiliensis</name>
    <dbReference type="NCBI Taxonomy" id="1499687"/>
    <lineage>
        <taxon>Bacteria</taxon>
        <taxon>Bacillati</taxon>
        <taxon>Bacillota</taxon>
        <taxon>Bacilli</taxon>
        <taxon>Bacillales</taxon>
        <taxon>Caryophanaceae</taxon>
        <taxon>Planococcus</taxon>
    </lineage>
</organism>
<accession>A0A098EQ87</accession>
<dbReference type="GO" id="GO:0008999">
    <property type="term" value="F:protein-N-terminal-alanine acetyltransferase activity"/>
    <property type="evidence" value="ECO:0007669"/>
    <property type="project" value="UniProtKB-EC"/>
</dbReference>
<keyword evidence="6" id="KW-1185">Reference proteome</keyword>
<dbReference type="EMBL" id="CCXS01000001">
    <property type="protein sequence ID" value="CEG23960.1"/>
    <property type="molecule type" value="Genomic_DNA"/>
</dbReference>
<dbReference type="InterPro" id="IPR000182">
    <property type="entry name" value="GNAT_dom"/>
</dbReference>
<dbReference type="STRING" id="1499687.BN1080_02968"/>
<dbReference type="GO" id="GO:0031415">
    <property type="term" value="C:NatA complex"/>
    <property type="evidence" value="ECO:0007669"/>
    <property type="project" value="InterPro"/>
</dbReference>
<sequence length="151" mass="17424">MNAEVNIRKMTVEDVEQVFEIEKLSFTLPWTKDSFYYEMTTNESAYYVVAETERGVVGYCGMWLVLDEAHITNIAILPEERGKKLGERLMRAAMEAAKSQGAVLMTLEARVSNEPALNLYRKLGFKNGGIRKRYYTDNFEDAIVMWVNFNE</sequence>
<comment type="catalytic activity">
    <reaction evidence="3">
        <text>N-terminal L-alanyl-[ribosomal protein bS18] + acetyl-CoA = N-terminal N(alpha)-acetyl-L-alanyl-[ribosomal protein bS18] + CoA + H(+)</text>
        <dbReference type="Rhea" id="RHEA:43756"/>
        <dbReference type="Rhea" id="RHEA-COMP:10676"/>
        <dbReference type="Rhea" id="RHEA-COMP:10677"/>
        <dbReference type="ChEBI" id="CHEBI:15378"/>
        <dbReference type="ChEBI" id="CHEBI:57287"/>
        <dbReference type="ChEBI" id="CHEBI:57288"/>
        <dbReference type="ChEBI" id="CHEBI:64718"/>
        <dbReference type="ChEBI" id="CHEBI:83683"/>
        <dbReference type="EC" id="2.3.1.266"/>
    </reaction>
</comment>
<evidence type="ECO:0000259" key="4">
    <source>
        <dbReference type="PROSITE" id="PS51186"/>
    </source>
</evidence>
<protein>
    <recommendedName>
        <fullName evidence="3">[Ribosomal protein bS18]-alanine N-acetyltransferase</fullName>
        <ecNumber evidence="3">2.3.1.266</ecNumber>
    </recommendedName>
</protein>
<dbReference type="EC" id="2.3.1.266" evidence="3"/>
<dbReference type="CDD" id="cd04301">
    <property type="entry name" value="NAT_SF"/>
    <property type="match status" value="1"/>
</dbReference>
<dbReference type="RefSeq" id="WP_052653099.1">
    <property type="nucleotide sequence ID" value="NZ_CCXS01000001.1"/>
</dbReference>
<evidence type="ECO:0000313" key="5">
    <source>
        <dbReference type="EMBL" id="CEG23960.1"/>
    </source>
</evidence>
<proteinExistence type="inferred from homology"/>
<evidence type="ECO:0000313" key="6">
    <source>
        <dbReference type="Proteomes" id="UP000043699"/>
    </source>
</evidence>
<dbReference type="InterPro" id="IPR006464">
    <property type="entry name" value="AcTrfase_RimI/Ard1"/>
</dbReference>
<comment type="similarity">
    <text evidence="3">Belongs to the acetyltransferase family. RimI subfamily.</text>
</comment>
<gene>
    <name evidence="5" type="ORF">BN1080_02968</name>
</gene>
<dbReference type="Proteomes" id="UP000043699">
    <property type="component" value="Unassembled WGS sequence"/>
</dbReference>
<comment type="function">
    <text evidence="3">Acetylates the N-terminal alanine of ribosomal protein bS18.</text>
</comment>
<dbReference type="PANTHER" id="PTHR23091">
    <property type="entry name" value="N-TERMINAL ACETYLTRANSFERASE"/>
    <property type="match status" value="1"/>
</dbReference>
<dbReference type="PROSITE" id="PS51186">
    <property type="entry name" value="GNAT"/>
    <property type="match status" value="1"/>
</dbReference>
<dbReference type="Gene3D" id="3.40.630.30">
    <property type="match status" value="1"/>
</dbReference>
<dbReference type="OrthoDB" id="9794566at2"/>